<evidence type="ECO:0000313" key="2">
    <source>
        <dbReference type="EMBL" id="MFD2215873.1"/>
    </source>
</evidence>
<proteinExistence type="inferred from homology"/>
<dbReference type="PANTHER" id="PTHR37808:SF1">
    <property type="entry name" value="SPORE GERMINATION PROTEIN-LIKE PROTEIN YDZR"/>
    <property type="match status" value="1"/>
</dbReference>
<evidence type="ECO:0000313" key="3">
    <source>
        <dbReference type="Proteomes" id="UP001597318"/>
    </source>
</evidence>
<protein>
    <submittedName>
        <fullName evidence="2">Spore germination protein</fullName>
    </submittedName>
</protein>
<dbReference type="InterPro" id="IPR019618">
    <property type="entry name" value="Spore_germination_GerPA"/>
</dbReference>
<comment type="similarity">
    <text evidence="1">Belongs to the GerPA/GerPF family.</text>
</comment>
<accession>A0ABW5C4N4</accession>
<name>A0ABW5C4N4_9BACI</name>
<gene>
    <name evidence="2" type="ORF">ACFSKK_19495</name>
</gene>
<dbReference type="EMBL" id="JBHUIK010000005">
    <property type="protein sequence ID" value="MFD2215873.1"/>
    <property type="molecule type" value="Genomic_DNA"/>
</dbReference>
<dbReference type="Proteomes" id="UP001597318">
    <property type="component" value="Unassembled WGS sequence"/>
</dbReference>
<keyword evidence="3" id="KW-1185">Reference proteome</keyword>
<dbReference type="Pfam" id="PF10676">
    <property type="entry name" value="gerPA"/>
    <property type="match status" value="1"/>
</dbReference>
<reference evidence="3" key="1">
    <citation type="journal article" date="2019" name="Int. J. Syst. Evol. Microbiol.">
        <title>The Global Catalogue of Microorganisms (GCM) 10K type strain sequencing project: providing services to taxonomists for standard genome sequencing and annotation.</title>
        <authorList>
            <consortium name="The Broad Institute Genomics Platform"/>
            <consortium name="The Broad Institute Genome Sequencing Center for Infectious Disease"/>
            <person name="Wu L."/>
            <person name="Ma J."/>
        </authorList>
    </citation>
    <scope>NUCLEOTIDE SEQUENCE [LARGE SCALE GENOMIC DNA]</scope>
    <source>
        <strain evidence="3">CGMCC 1.15474</strain>
    </source>
</reference>
<evidence type="ECO:0000256" key="1">
    <source>
        <dbReference type="ARBA" id="ARBA00008103"/>
    </source>
</evidence>
<organism evidence="2 3">
    <name type="scientific">Metabacillus endolithicus</name>
    <dbReference type="NCBI Taxonomy" id="1535204"/>
    <lineage>
        <taxon>Bacteria</taxon>
        <taxon>Bacillati</taxon>
        <taxon>Bacillota</taxon>
        <taxon>Bacilli</taxon>
        <taxon>Bacillales</taxon>
        <taxon>Bacillaceae</taxon>
        <taxon>Metabacillus</taxon>
    </lineage>
</organism>
<dbReference type="RefSeq" id="WP_247345548.1">
    <property type="nucleotide sequence ID" value="NZ_CP095550.1"/>
</dbReference>
<sequence>MPALVGPIKLNRIGDAAVFKVGDTFSLSPKSQNESSVGAGALNTGDFIEIENVFTITNFEDSDIVDQPNTFNF</sequence>
<dbReference type="PANTHER" id="PTHR37808">
    <property type="entry name" value="SPORE GERMINATION PROTEIN-LIKE PROTEIN YDZR-RELATED"/>
    <property type="match status" value="1"/>
</dbReference>
<comment type="caution">
    <text evidence="2">The sequence shown here is derived from an EMBL/GenBank/DDBJ whole genome shotgun (WGS) entry which is preliminary data.</text>
</comment>